<organism evidence="10 11">
    <name type="scientific">Dongia sedimenti</name>
    <dbReference type="NCBI Taxonomy" id="3064282"/>
    <lineage>
        <taxon>Bacteria</taxon>
        <taxon>Pseudomonadati</taxon>
        <taxon>Pseudomonadota</taxon>
        <taxon>Alphaproteobacteria</taxon>
        <taxon>Rhodospirillales</taxon>
        <taxon>Dongiaceae</taxon>
        <taxon>Dongia</taxon>
    </lineage>
</organism>
<evidence type="ECO:0000256" key="7">
    <source>
        <dbReference type="ARBA" id="ARBA00023136"/>
    </source>
</evidence>
<evidence type="ECO:0000256" key="8">
    <source>
        <dbReference type="RuleBase" id="RU363032"/>
    </source>
</evidence>
<dbReference type="NCBIfam" id="TIGR01726">
    <property type="entry name" value="HEQRo_perm_3TM"/>
    <property type="match status" value="1"/>
</dbReference>
<dbReference type="InterPro" id="IPR035906">
    <property type="entry name" value="MetI-like_sf"/>
</dbReference>
<evidence type="ECO:0000256" key="1">
    <source>
        <dbReference type="ARBA" id="ARBA00004429"/>
    </source>
</evidence>
<keyword evidence="11" id="KW-1185">Reference proteome</keyword>
<feature type="domain" description="ABC transmembrane type-1" evidence="9">
    <location>
        <begin position="185"/>
        <end position="379"/>
    </location>
</feature>
<dbReference type="RefSeq" id="WP_379962101.1">
    <property type="nucleotide sequence ID" value="NZ_JAUYVI010000014.1"/>
</dbReference>
<sequence length="393" mass="43906">MADISADTTANNNLNAQMEPGLRPSLPPPTLETGAVGWLRHNLFSSWVNAILTVLALYILYLIIPPFLAWAVFDATWTVPPLAAGVEDHPPQFADCRANAGACWIFVEARLPQFVYGFYTAEQRWRVDIVFLILAVSIFGLLSERIKRKKELAIFFFAIFPILAFWLLYGGLGLEVVETRLWGGFMLTLILSGIGIVFSLPLGVLLALGRRSDLPVVHMLCVVMIEFVRGVPLITILFMANVMLPFFLPPGVEFNVLLRVLLGVTIFAAAYMAEVVRGGLQALPKGQYEGAMAMGLGYWQMMRLIILPQALRIAIPGIVNNFISLTQDTTLVAIVGLYDFLNIVRAGSRDTNWLGTEIEGYVFCALVYWIFCFAMSRYSMHLERKLHTGHKKR</sequence>
<dbReference type="PANTHER" id="PTHR30614">
    <property type="entry name" value="MEMBRANE COMPONENT OF AMINO ACID ABC TRANSPORTER"/>
    <property type="match status" value="1"/>
</dbReference>
<dbReference type="Proteomes" id="UP001230156">
    <property type="component" value="Unassembled WGS sequence"/>
</dbReference>
<dbReference type="InterPro" id="IPR010065">
    <property type="entry name" value="AA_ABC_transptr_permease_3TM"/>
</dbReference>
<evidence type="ECO:0000256" key="5">
    <source>
        <dbReference type="ARBA" id="ARBA00022692"/>
    </source>
</evidence>
<reference evidence="11" key="1">
    <citation type="submission" date="2023-08" db="EMBL/GenBank/DDBJ databases">
        <title>Rhodospirillaceae gen. nov., a novel taxon isolated from the Yangtze River Yuezi River estuary sludge.</title>
        <authorList>
            <person name="Ruan L."/>
        </authorList>
    </citation>
    <scope>NUCLEOTIDE SEQUENCE [LARGE SCALE GENOMIC DNA]</scope>
    <source>
        <strain evidence="11">R-7</strain>
    </source>
</reference>
<dbReference type="InterPro" id="IPR043429">
    <property type="entry name" value="ArtM/GltK/GlnP/TcyL/YhdX-like"/>
</dbReference>
<keyword evidence="6 8" id="KW-1133">Transmembrane helix</keyword>
<keyword evidence="5 8" id="KW-0812">Transmembrane</keyword>
<evidence type="ECO:0000313" key="10">
    <source>
        <dbReference type="EMBL" id="MDQ7251590.1"/>
    </source>
</evidence>
<evidence type="ECO:0000256" key="3">
    <source>
        <dbReference type="ARBA" id="ARBA00022448"/>
    </source>
</evidence>
<name>A0ABU0YV35_9PROT</name>
<feature type="transmembrane region" description="Helical" evidence="8">
    <location>
        <begin position="184"/>
        <end position="208"/>
    </location>
</feature>
<comment type="similarity">
    <text evidence="2">Belongs to the binding-protein-dependent transport system permease family. HisMQ subfamily.</text>
</comment>
<protein>
    <submittedName>
        <fullName evidence="10">Amino acid ABC transporter permease</fullName>
    </submittedName>
</protein>
<evidence type="ECO:0000256" key="6">
    <source>
        <dbReference type="ARBA" id="ARBA00022989"/>
    </source>
</evidence>
<proteinExistence type="inferred from homology"/>
<evidence type="ECO:0000256" key="4">
    <source>
        <dbReference type="ARBA" id="ARBA00022475"/>
    </source>
</evidence>
<feature type="transmembrane region" description="Helical" evidence="8">
    <location>
        <begin position="47"/>
        <end position="73"/>
    </location>
</feature>
<dbReference type="InterPro" id="IPR000515">
    <property type="entry name" value="MetI-like"/>
</dbReference>
<keyword evidence="7 8" id="KW-0472">Membrane</keyword>
<dbReference type="SUPFAM" id="SSF161098">
    <property type="entry name" value="MetI-like"/>
    <property type="match status" value="1"/>
</dbReference>
<feature type="transmembrane region" description="Helical" evidence="8">
    <location>
        <begin position="310"/>
        <end position="338"/>
    </location>
</feature>
<keyword evidence="4" id="KW-1003">Cell membrane</keyword>
<feature type="transmembrane region" description="Helical" evidence="8">
    <location>
        <begin position="220"/>
        <end position="244"/>
    </location>
</feature>
<dbReference type="EMBL" id="JAUYVI010000014">
    <property type="protein sequence ID" value="MDQ7251590.1"/>
    <property type="molecule type" value="Genomic_DNA"/>
</dbReference>
<evidence type="ECO:0000313" key="11">
    <source>
        <dbReference type="Proteomes" id="UP001230156"/>
    </source>
</evidence>
<feature type="transmembrane region" description="Helical" evidence="8">
    <location>
        <begin position="358"/>
        <end position="376"/>
    </location>
</feature>
<comment type="subcellular location">
    <subcellularLocation>
        <location evidence="1">Cell inner membrane</location>
        <topology evidence="1">Multi-pass membrane protein</topology>
    </subcellularLocation>
    <subcellularLocation>
        <location evidence="8">Cell membrane</location>
        <topology evidence="8">Multi-pass membrane protein</topology>
    </subcellularLocation>
</comment>
<dbReference type="PANTHER" id="PTHR30614:SF41">
    <property type="entry name" value="INNER MEMBRANE AMINO-ACID ABC TRANSPORTER PERMEASE PROTEIN YHDY"/>
    <property type="match status" value="1"/>
</dbReference>
<dbReference type="Gene3D" id="1.10.3720.10">
    <property type="entry name" value="MetI-like"/>
    <property type="match status" value="1"/>
</dbReference>
<feature type="transmembrane region" description="Helical" evidence="8">
    <location>
        <begin position="154"/>
        <end position="172"/>
    </location>
</feature>
<comment type="caution">
    <text evidence="10">The sequence shown here is derived from an EMBL/GenBank/DDBJ whole genome shotgun (WGS) entry which is preliminary data.</text>
</comment>
<accession>A0ABU0YV35</accession>
<dbReference type="PROSITE" id="PS50928">
    <property type="entry name" value="ABC_TM1"/>
    <property type="match status" value="1"/>
</dbReference>
<keyword evidence="3 8" id="KW-0813">Transport</keyword>
<gene>
    <name evidence="10" type="ORF">Q8A70_28140</name>
</gene>
<feature type="transmembrane region" description="Helical" evidence="8">
    <location>
        <begin position="256"/>
        <end position="276"/>
    </location>
</feature>
<dbReference type="Pfam" id="PF00528">
    <property type="entry name" value="BPD_transp_1"/>
    <property type="match status" value="1"/>
</dbReference>
<evidence type="ECO:0000259" key="9">
    <source>
        <dbReference type="PROSITE" id="PS50928"/>
    </source>
</evidence>
<dbReference type="CDD" id="cd06261">
    <property type="entry name" value="TM_PBP2"/>
    <property type="match status" value="1"/>
</dbReference>
<evidence type="ECO:0000256" key="2">
    <source>
        <dbReference type="ARBA" id="ARBA00010072"/>
    </source>
</evidence>
<feature type="transmembrane region" description="Helical" evidence="8">
    <location>
        <begin position="125"/>
        <end position="142"/>
    </location>
</feature>